<evidence type="ECO:0000259" key="1">
    <source>
        <dbReference type="Pfam" id="PF07238"/>
    </source>
</evidence>
<dbReference type="Gene3D" id="2.40.10.220">
    <property type="entry name" value="predicted glycosyltransferase like domains"/>
    <property type="match status" value="1"/>
</dbReference>
<dbReference type="OrthoDB" id="7188320at2"/>
<dbReference type="Pfam" id="PF07238">
    <property type="entry name" value="PilZ"/>
    <property type="match status" value="1"/>
</dbReference>
<reference evidence="3" key="1">
    <citation type="submission" date="2019-10" db="EMBL/GenBank/DDBJ databases">
        <title>Complete Genome Sequence of Bradyrhizobium betae type strain PL7HG1T.</title>
        <authorList>
            <person name="Bromfield E.S.P."/>
            <person name="Cloutier S."/>
        </authorList>
    </citation>
    <scope>NUCLEOTIDE SEQUENCE [LARGE SCALE GENOMIC DNA]</scope>
    <source>
        <strain evidence="3">PL7HG1</strain>
    </source>
</reference>
<dbReference type="EMBL" id="CP044543">
    <property type="protein sequence ID" value="QFI76818.1"/>
    <property type="molecule type" value="Genomic_DNA"/>
</dbReference>
<name>A0A5P6PFA0_9BRAD</name>
<dbReference type="KEGG" id="bbet:F8237_33110"/>
<sequence length="79" mass="8992">MERRGDQRRRVLKKGSIEFGSSAIDCSIRNLSDRGAMLEVESPLGIPREFTLVVPADGTRRTCRVAWVKEKRLGVEFEE</sequence>
<dbReference type="RefSeq" id="WP_028136444.1">
    <property type="nucleotide sequence ID" value="NZ_CP044543.1"/>
</dbReference>
<dbReference type="AlphaFoldDB" id="A0A5P6PFA0"/>
<organism evidence="2 3">
    <name type="scientific">Bradyrhizobium betae</name>
    <dbReference type="NCBI Taxonomy" id="244734"/>
    <lineage>
        <taxon>Bacteria</taxon>
        <taxon>Pseudomonadati</taxon>
        <taxon>Pseudomonadota</taxon>
        <taxon>Alphaproteobacteria</taxon>
        <taxon>Hyphomicrobiales</taxon>
        <taxon>Nitrobacteraceae</taxon>
        <taxon>Bradyrhizobium</taxon>
    </lineage>
</organism>
<dbReference type="InterPro" id="IPR009875">
    <property type="entry name" value="PilZ_domain"/>
</dbReference>
<dbReference type="SUPFAM" id="SSF141371">
    <property type="entry name" value="PilZ domain-like"/>
    <property type="match status" value="1"/>
</dbReference>
<feature type="domain" description="PilZ" evidence="1">
    <location>
        <begin position="2"/>
        <end position="78"/>
    </location>
</feature>
<protein>
    <submittedName>
        <fullName evidence="2">PilZ domain-containing protein</fullName>
    </submittedName>
</protein>
<dbReference type="Proteomes" id="UP000325641">
    <property type="component" value="Chromosome"/>
</dbReference>
<accession>A0A5P6PFA0</accession>
<proteinExistence type="predicted"/>
<dbReference type="GO" id="GO:0035438">
    <property type="term" value="F:cyclic-di-GMP binding"/>
    <property type="evidence" value="ECO:0007669"/>
    <property type="project" value="InterPro"/>
</dbReference>
<gene>
    <name evidence="2" type="ORF">F8237_33110</name>
</gene>
<evidence type="ECO:0000313" key="3">
    <source>
        <dbReference type="Proteomes" id="UP000325641"/>
    </source>
</evidence>
<evidence type="ECO:0000313" key="2">
    <source>
        <dbReference type="EMBL" id="QFI76818.1"/>
    </source>
</evidence>